<evidence type="ECO:0000313" key="2">
    <source>
        <dbReference type="EMBL" id="CAD6266367.1"/>
    </source>
</evidence>
<gene>
    <name evidence="2" type="ORF">NCGR_LOCUS49672</name>
</gene>
<proteinExistence type="predicted"/>
<evidence type="ECO:0000313" key="3">
    <source>
        <dbReference type="Proteomes" id="UP000604825"/>
    </source>
</evidence>
<dbReference type="Proteomes" id="UP000604825">
    <property type="component" value="Unassembled WGS sequence"/>
</dbReference>
<dbReference type="OrthoDB" id="1470350at2759"/>
<keyword evidence="1" id="KW-0812">Transmembrane</keyword>
<dbReference type="AlphaFoldDB" id="A0A811R8B8"/>
<organism evidence="2 3">
    <name type="scientific">Miscanthus lutarioriparius</name>
    <dbReference type="NCBI Taxonomy" id="422564"/>
    <lineage>
        <taxon>Eukaryota</taxon>
        <taxon>Viridiplantae</taxon>
        <taxon>Streptophyta</taxon>
        <taxon>Embryophyta</taxon>
        <taxon>Tracheophyta</taxon>
        <taxon>Spermatophyta</taxon>
        <taxon>Magnoliopsida</taxon>
        <taxon>Liliopsida</taxon>
        <taxon>Poales</taxon>
        <taxon>Poaceae</taxon>
        <taxon>PACMAD clade</taxon>
        <taxon>Panicoideae</taxon>
        <taxon>Andropogonodae</taxon>
        <taxon>Andropogoneae</taxon>
        <taxon>Saccharinae</taxon>
        <taxon>Miscanthus</taxon>
    </lineage>
</organism>
<feature type="transmembrane region" description="Helical" evidence="1">
    <location>
        <begin position="49"/>
        <end position="74"/>
    </location>
</feature>
<keyword evidence="1" id="KW-0472">Membrane</keyword>
<name>A0A811R8B8_9POAL</name>
<evidence type="ECO:0000256" key="1">
    <source>
        <dbReference type="SAM" id="Phobius"/>
    </source>
</evidence>
<sequence length="133" mass="15317">MAEPKVLPALVLSRFQLSLSPAYVHLRLRVESGDGARQFVLDMMGMKRLLWRIMSAVVSIFCVLLITAILYIVADGRAYLEAELNKLAKTMFFSFTNDDKVKESLHKLIEEGVDTTFYHIASLKTWYRWLRGM</sequence>
<accession>A0A811R8B8</accession>
<protein>
    <submittedName>
        <fullName evidence="2">Uncharacterized protein</fullName>
    </submittedName>
</protein>
<comment type="caution">
    <text evidence="2">The sequence shown here is derived from an EMBL/GenBank/DDBJ whole genome shotgun (WGS) entry which is preliminary data.</text>
</comment>
<keyword evidence="3" id="KW-1185">Reference proteome</keyword>
<dbReference type="EMBL" id="CAJGYO010000013">
    <property type="protein sequence ID" value="CAD6266367.1"/>
    <property type="molecule type" value="Genomic_DNA"/>
</dbReference>
<keyword evidence="1" id="KW-1133">Transmembrane helix</keyword>
<reference evidence="2" key="1">
    <citation type="submission" date="2020-10" db="EMBL/GenBank/DDBJ databases">
        <authorList>
            <person name="Han B."/>
            <person name="Lu T."/>
            <person name="Zhao Q."/>
            <person name="Huang X."/>
            <person name="Zhao Y."/>
        </authorList>
    </citation>
    <scope>NUCLEOTIDE SEQUENCE</scope>
</reference>